<evidence type="ECO:0000313" key="4">
    <source>
        <dbReference type="EMBL" id="SCM69065.1"/>
    </source>
</evidence>
<dbReference type="Gene3D" id="3.40.630.30">
    <property type="match status" value="1"/>
</dbReference>
<dbReference type="GO" id="GO:0016747">
    <property type="term" value="F:acyltransferase activity, transferring groups other than amino-acyl groups"/>
    <property type="evidence" value="ECO:0007669"/>
    <property type="project" value="InterPro"/>
</dbReference>
<dbReference type="RefSeq" id="WP_072708269.1">
    <property type="nucleotide sequence ID" value="NZ_FMJB01000063.1"/>
</dbReference>
<name>A0A1M4N534_9RHOB</name>
<gene>
    <name evidence="4" type="ORF">KARMA_3298</name>
</gene>
<evidence type="ECO:0000256" key="2">
    <source>
        <dbReference type="ARBA" id="ARBA00023315"/>
    </source>
</evidence>
<dbReference type="Proteomes" id="UP000184085">
    <property type="component" value="Unassembled WGS sequence"/>
</dbReference>
<dbReference type="InterPro" id="IPR016181">
    <property type="entry name" value="Acyl_CoA_acyltransferase"/>
</dbReference>
<dbReference type="EMBL" id="FMJB01000063">
    <property type="protein sequence ID" value="SCM69065.1"/>
    <property type="molecule type" value="Genomic_DNA"/>
</dbReference>
<dbReference type="PROSITE" id="PS51186">
    <property type="entry name" value="GNAT"/>
    <property type="match status" value="1"/>
</dbReference>
<dbReference type="InterPro" id="IPR050680">
    <property type="entry name" value="YpeA/RimI_acetyltransf"/>
</dbReference>
<dbReference type="AlphaFoldDB" id="A0A1M4N534"/>
<dbReference type="CDD" id="cd04301">
    <property type="entry name" value="NAT_SF"/>
    <property type="match status" value="1"/>
</dbReference>
<dbReference type="PANTHER" id="PTHR43420">
    <property type="entry name" value="ACETYLTRANSFERASE"/>
    <property type="match status" value="1"/>
</dbReference>
<keyword evidence="1" id="KW-0808">Transferase</keyword>
<proteinExistence type="predicted"/>
<feature type="domain" description="N-acetyltransferase" evidence="3">
    <location>
        <begin position="90"/>
        <end position="239"/>
    </location>
</feature>
<keyword evidence="2" id="KW-0012">Acyltransferase</keyword>
<keyword evidence="5" id="KW-1185">Reference proteome</keyword>
<evidence type="ECO:0000256" key="1">
    <source>
        <dbReference type="ARBA" id="ARBA00022679"/>
    </source>
</evidence>
<accession>A0A1M4N534</accession>
<reference evidence="5" key="1">
    <citation type="submission" date="2016-09" db="EMBL/GenBank/DDBJ databases">
        <authorList>
            <person name="Wibberg D."/>
        </authorList>
    </citation>
    <scope>NUCLEOTIDE SEQUENCE [LARGE SCALE GENOMIC DNA]</scope>
</reference>
<sequence>MDLRYFDVVDATWPPYAITRTGPWLIREGRGGGKRVSAASAADIAKANDIPQAIEAMRALGQQNLFMLRPVDNELDQALADRGYEIVDPVHIYTCDPTQVGAGDIPAVTCFETETPLAIMQEIWAEGGIGPNRLAVMARAKGPKTYLLGRTQDRAAGTALVAIHDGVAMLHALEVLETFRGKGLGRYLMRAAARWAARHGAAELALLVTRKNAPANALYASLGMSVVGSYHYRIKENAE</sequence>
<organism evidence="4 5">
    <name type="scientific">Donghicola eburneus</name>
    <dbReference type="NCBI Taxonomy" id="393278"/>
    <lineage>
        <taxon>Bacteria</taxon>
        <taxon>Pseudomonadati</taxon>
        <taxon>Pseudomonadota</taxon>
        <taxon>Alphaproteobacteria</taxon>
        <taxon>Rhodobacterales</taxon>
        <taxon>Roseobacteraceae</taxon>
        <taxon>Donghicola</taxon>
    </lineage>
</organism>
<evidence type="ECO:0000313" key="5">
    <source>
        <dbReference type="Proteomes" id="UP000184085"/>
    </source>
</evidence>
<protein>
    <recommendedName>
        <fullName evidence="3">N-acetyltransferase domain-containing protein</fullName>
    </recommendedName>
</protein>
<dbReference type="SUPFAM" id="SSF55729">
    <property type="entry name" value="Acyl-CoA N-acyltransferases (Nat)"/>
    <property type="match status" value="1"/>
</dbReference>
<dbReference type="InterPro" id="IPR000182">
    <property type="entry name" value="GNAT_dom"/>
</dbReference>
<evidence type="ECO:0000259" key="3">
    <source>
        <dbReference type="PROSITE" id="PS51186"/>
    </source>
</evidence>
<dbReference type="Pfam" id="PF00583">
    <property type="entry name" value="Acetyltransf_1"/>
    <property type="match status" value="1"/>
</dbReference>